<name>R2SBT9_9ENTE</name>
<keyword evidence="2" id="KW-0732">Signal</keyword>
<gene>
    <name evidence="4" type="ORF">I583_00398</name>
    <name evidence="3" type="ORF">UAW_02715</name>
</gene>
<evidence type="ECO:0000256" key="2">
    <source>
        <dbReference type="SAM" id="SignalP"/>
    </source>
</evidence>
<evidence type="ECO:0000313" key="6">
    <source>
        <dbReference type="Proteomes" id="UP000014197"/>
    </source>
</evidence>
<feature type="chain" id="PRO_5004356643" evidence="2">
    <location>
        <begin position="28"/>
        <end position="104"/>
    </location>
</feature>
<dbReference type="EMBL" id="AJAR01000026">
    <property type="protein sequence ID" value="EOH92965.1"/>
    <property type="molecule type" value="Genomic_DNA"/>
</dbReference>
<keyword evidence="1" id="KW-0812">Transmembrane</keyword>
<dbReference type="RefSeq" id="WP_010762877.1">
    <property type="nucleotide sequence ID" value="NZ_KB946316.1"/>
</dbReference>
<dbReference type="Proteomes" id="UP000013858">
    <property type="component" value="Unassembled WGS sequence"/>
</dbReference>
<protein>
    <submittedName>
        <fullName evidence="3">LPXTG-domain-containing protein cell wall anchor domain</fullName>
    </submittedName>
</protein>
<evidence type="ECO:0000313" key="4">
    <source>
        <dbReference type="EMBL" id="EOT61419.1"/>
    </source>
</evidence>
<dbReference type="EMBL" id="ASVY01000002">
    <property type="protein sequence ID" value="EOT61419.1"/>
    <property type="molecule type" value="Genomic_DNA"/>
</dbReference>
<feature type="transmembrane region" description="Helical" evidence="1">
    <location>
        <begin position="76"/>
        <end position="95"/>
    </location>
</feature>
<accession>R2SBT9</accession>
<feature type="signal peptide" evidence="2">
    <location>
        <begin position="1"/>
        <end position="27"/>
    </location>
</feature>
<reference evidence="3 5" key="1">
    <citation type="submission" date="2013-02" db="EMBL/GenBank/DDBJ databases">
        <title>The Genome Sequence of Enterococcus haemoperoxidus BAA-382.</title>
        <authorList>
            <consortium name="The Broad Institute Genome Sequencing Platform"/>
            <consortium name="The Broad Institute Genome Sequencing Center for Infectious Disease"/>
            <person name="Earl A.M."/>
            <person name="Gilmore M.S."/>
            <person name="Lebreton F."/>
            <person name="Walker B."/>
            <person name="Young S.K."/>
            <person name="Zeng Q."/>
            <person name="Gargeya S."/>
            <person name="Fitzgerald M."/>
            <person name="Haas B."/>
            <person name="Abouelleil A."/>
            <person name="Alvarado L."/>
            <person name="Arachchi H.M."/>
            <person name="Berlin A.M."/>
            <person name="Chapman S.B."/>
            <person name="Dewar J."/>
            <person name="Goldberg J."/>
            <person name="Griggs A."/>
            <person name="Gujja S."/>
            <person name="Hansen M."/>
            <person name="Howarth C."/>
            <person name="Imamovic A."/>
            <person name="Larimer J."/>
            <person name="McCowan C."/>
            <person name="Murphy C."/>
            <person name="Neiman D."/>
            <person name="Pearson M."/>
            <person name="Priest M."/>
            <person name="Roberts A."/>
            <person name="Saif S."/>
            <person name="Shea T."/>
            <person name="Sisk P."/>
            <person name="Sykes S."/>
            <person name="Wortman J."/>
            <person name="Nusbaum C."/>
            <person name="Birren B."/>
        </authorList>
    </citation>
    <scope>NUCLEOTIDE SEQUENCE [LARGE SCALE GENOMIC DNA]</scope>
    <source>
        <strain evidence="3 5">ATCC BAA-382</strain>
    </source>
</reference>
<evidence type="ECO:0000313" key="5">
    <source>
        <dbReference type="Proteomes" id="UP000013858"/>
    </source>
</evidence>
<sequence>MKEQKNVILFTSLLVACFLFIAGDVSAAEGQITVDGKISFYEEEERPTRISETESDLLVKKPEGRKGLFPQTGELLQHYGGWLVFLLLLVLWLLWRRHRKEAKQ</sequence>
<dbReference type="NCBIfam" id="TIGR01167">
    <property type="entry name" value="LPXTG_anchor"/>
    <property type="match status" value="1"/>
</dbReference>
<proteinExistence type="predicted"/>
<reference evidence="4 6" key="2">
    <citation type="submission" date="2013-03" db="EMBL/GenBank/DDBJ databases">
        <title>The Genome Sequence of Enterococcus haemoperoxidus BAA-382 (PacBio/Illumina hybrid assembly).</title>
        <authorList>
            <consortium name="The Broad Institute Genomics Platform"/>
            <consortium name="The Broad Institute Genome Sequencing Center for Infectious Disease"/>
            <person name="Earl A."/>
            <person name="Russ C."/>
            <person name="Gilmore M."/>
            <person name="Surin D."/>
            <person name="Walker B."/>
            <person name="Young S."/>
            <person name="Zeng Q."/>
            <person name="Gargeya S."/>
            <person name="Fitzgerald M."/>
            <person name="Haas B."/>
            <person name="Abouelleil A."/>
            <person name="Allen A.W."/>
            <person name="Alvarado L."/>
            <person name="Arachchi H.M."/>
            <person name="Berlin A.M."/>
            <person name="Chapman S.B."/>
            <person name="Gainer-Dewar J."/>
            <person name="Goldberg J."/>
            <person name="Griggs A."/>
            <person name="Gujja S."/>
            <person name="Hansen M."/>
            <person name="Howarth C."/>
            <person name="Imamovic A."/>
            <person name="Ireland A."/>
            <person name="Larimer J."/>
            <person name="McCowan C."/>
            <person name="Murphy C."/>
            <person name="Pearson M."/>
            <person name="Poon T.W."/>
            <person name="Priest M."/>
            <person name="Roberts A."/>
            <person name="Saif S."/>
            <person name="Shea T."/>
            <person name="Sisk P."/>
            <person name="Sykes S."/>
            <person name="Wortman J."/>
            <person name="Nusbaum C."/>
            <person name="Birren B."/>
        </authorList>
    </citation>
    <scope>NUCLEOTIDE SEQUENCE [LARGE SCALE GENOMIC DNA]</scope>
    <source>
        <strain evidence="4 6">ATCC BAA-382</strain>
    </source>
</reference>
<comment type="caution">
    <text evidence="3">The sequence shown here is derived from an EMBL/GenBank/DDBJ whole genome shotgun (WGS) entry which is preliminary data.</text>
</comment>
<dbReference type="AlphaFoldDB" id="R2SBT9"/>
<dbReference type="Proteomes" id="UP000014197">
    <property type="component" value="Unassembled WGS sequence"/>
</dbReference>
<evidence type="ECO:0000313" key="3">
    <source>
        <dbReference type="EMBL" id="EOH92965.1"/>
    </source>
</evidence>
<dbReference type="PROSITE" id="PS51257">
    <property type="entry name" value="PROKAR_LIPOPROTEIN"/>
    <property type="match status" value="1"/>
</dbReference>
<evidence type="ECO:0000256" key="1">
    <source>
        <dbReference type="SAM" id="Phobius"/>
    </source>
</evidence>
<keyword evidence="6" id="KW-1185">Reference proteome</keyword>
<keyword evidence="1" id="KW-1133">Transmembrane helix</keyword>
<keyword evidence="1" id="KW-0472">Membrane</keyword>
<organism evidence="3 5">
    <name type="scientific">Enterococcus haemoperoxidus ATCC BAA-382</name>
    <dbReference type="NCBI Taxonomy" id="1158608"/>
    <lineage>
        <taxon>Bacteria</taxon>
        <taxon>Bacillati</taxon>
        <taxon>Bacillota</taxon>
        <taxon>Bacilli</taxon>
        <taxon>Lactobacillales</taxon>
        <taxon>Enterococcaceae</taxon>
        <taxon>Enterococcus</taxon>
    </lineage>
</organism>